<dbReference type="InterPro" id="IPR013118">
    <property type="entry name" value="Mannitol_DH_C"/>
</dbReference>
<dbReference type="InterPro" id="IPR013328">
    <property type="entry name" value="6PGD_dom2"/>
</dbReference>
<dbReference type="InterPro" id="IPR023028">
    <property type="entry name" value="Mannitol_1_phos_5_DH"/>
</dbReference>
<keyword evidence="5 7" id="KW-0520">NAD</keyword>
<dbReference type="AlphaFoldDB" id="A0A941CNB1"/>
<dbReference type="RefSeq" id="WP_211800495.1">
    <property type="nucleotide sequence ID" value="NZ_JAGSCS010000005.1"/>
</dbReference>
<feature type="binding site" evidence="7">
    <location>
        <begin position="3"/>
        <end position="14"/>
    </location>
    <ligand>
        <name>NAD(+)</name>
        <dbReference type="ChEBI" id="CHEBI:57540"/>
    </ligand>
</feature>
<dbReference type="InterPro" id="IPR008927">
    <property type="entry name" value="6-PGluconate_DH-like_C_sf"/>
</dbReference>
<sequence>MKAIHFGAGNIGRGFIGLILKENGFDVTFADVSAVLIDELKKKGEYDVILADPSGEKIHVSGVHALNSQTEGDLLADAVAEADLITTAVGPNIVPLIAKNLVPGIRRRMEKGEETPFSVIACENAVGASTILKKALFESLTPDEQTWAEEHMGFPDSAVDRIVPLQNNANPLDVKVEPFFEWVVESGKVKGNFPPLKGVHYVEELKPYIERKLFTVNTGHAATAYFGMLRGYQTVLEAISDPAIEAEVREVLKETAFYITTAYGFDPKEHQTYVDTIIRRFKNPEISDDLSRVGRSPLRKISRSDRFVTPALGVLERGKDPVALAKAMAAAMKTRHGEDPESVTLTDFIAAEGVEAALEKFSGLEKTHPLTALVVKAYAIL</sequence>
<evidence type="ECO:0000313" key="11">
    <source>
        <dbReference type="Proteomes" id="UP000675379"/>
    </source>
</evidence>
<dbReference type="NCBIfam" id="NF002652">
    <property type="entry name" value="PRK02318.2-5"/>
    <property type="match status" value="1"/>
</dbReference>
<dbReference type="PANTHER" id="PTHR30524:SF0">
    <property type="entry name" value="ALTRONATE OXIDOREDUCTASE-RELATED"/>
    <property type="match status" value="1"/>
</dbReference>
<comment type="similarity">
    <text evidence="1 7">Belongs to the mannitol dehydrogenase family.</text>
</comment>
<dbReference type="HAMAP" id="MF_00196">
    <property type="entry name" value="Mannitol_dehydrog"/>
    <property type="match status" value="1"/>
</dbReference>
<dbReference type="Pfam" id="PF01232">
    <property type="entry name" value="Mannitol_dh"/>
    <property type="match status" value="1"/>
</dbReference>
<comment type="catalytic activity">
    <reaction evidence="6 7">
        <text>D-mannitol 1-phosphate + NAD(+) = beta-D-fructose 6-phosphate + NADH + H(+)</text>
        <dbReference type="Rhea" id="RHEA:19661"/>
        <dbReference type="ChEBI" id="CHEBI:15378"/>
        <dbReference type="ChEBI" id="CHEBI:57540"/>
        <dbReference type="ChEBI" id="CHEBI:57634"/>
        <dbReference type="ChEBI" id="CHEBI:57945"/>
        <dbReference type="ChEBI" id="CHEBI:61381"/>
        <dbReference type="EC" id="1.1.1.17"/>
    </reaction>
</comment>
<evidence type="ECO:0000256" key="3">
    <source>
        <dbReference type="ARBA" id="ARBA00016219"/>
    </source>
</evidence>
<dbReference type="PRINTS" id="PR00084">
    <property type="entry name" value="MTLDHDRGNASE"/>
</dbReference>
<dbReference type="SUPFAM" id="SSF51735">
    <property type="entry name" value="NAD(P)-binding Rossmann-fold domains"/>
    <property type="match status" value="1"/>
</dbReference>
<dbReference type="Gene3D" id="1.10.1040.10">
    <property type="entry name" value="N-(1-d-carboxylethyl)-l-norvaline Dehydrogenase, domain 2"/>
    <property type="match status" value="1"/>
</dbReference>
<keyword evidence="4 7" id="KW-0560">Oxidoreductase</keyword>
<accession>A0A941CNB1</accession>
<evidence type="ECO:0000256" key="6">
    <source>
        <dbReference type="ARBA" id="ARBA00048615"/>
    </source>
</evidence>
<dbReference type="EC" id="1.1.1.17" evidence="2 7"/>
<dbReference type="NCBIfam" id="NF002647">
    <property type="entry name" value="PRK02318.1-3"/>
    <property type="match status" value="1"/>
</dbReference>
<evidence type="ECO:0000259" key="9">
    <source>
        <dbReference type="Pfam" id="PF08125"/>
    </source>
</evidence>
<dbReference type="Gene3D" id="3.40.50.720">
    <property type="entry name" value="NAD(P)-binding Rossmann-like Domain"/>
    <property type="match status" value="1"/>
</dbReference>
<name>A0A941CNB1_9CLOT</name>
<evidence type="ECO:0000256" key="5">
    <source>
        <dbReference type="ARBA" id="ARBA00023027"/>
    </source>
</evidence>
<dbReference type="PANTHER" id="PTHR30524">
    <property type="entry name" value="MANNITOL-1-PHOSPHATE 5-DEHYDROGENASE"/>
    <property type="match status" value="1"/>
</dbReference>
<keyword evidence="11" id="KW-1185">Reference proteome</keyword>
<evidence type="ECO:0000256" key="2">
    <source>
        <dbReference type="ARBA" id="ARBA00012939"/>
    </source>
</evidence>
<dbReference type="SUPFAM" id="SSF48179">
    <property type="entry name" value="6-phosphogluconate dehydrogenase C-terminal domain-like"/>
    <property type="match status" value="1"/>
</dbReference>
<protein>
    <recommendedName>
        <fullName evidence="3 7">Mannitol-1-phosphate 5-dehydrogenase</fullName>
        <ecNumber evidence="2 7">1.1.1.17</ecNumber>
    </recommendedName>
</protein>
<evidence type="ECO:0000256" key="1">
    <source>
        <dbReference type="ARBA" id="ARBA00006541"/>
    </source>
</evidence>
<dbReference type="Proteomes" id="UP000675379">
    <property type="component" value="Unassembled WGS sequence"/>
</dbReference>
<evidence type="ECO:0000256" key="4">
    <source>
        <dbReference type="ARBA" id="ARBA00023002"/>
    </source>
</evidence>
<dbReference type="Pfam" id="PF08125">
    <property type="entry name" value="Mannitol_dh_C"/>
    <property type="match status" value="1"/>
</dbReference>
<dbReference type="InterPro" id="IPR023027">
    <property type="entry name" value="Mannitol_DH_CS"/>
</dbReference>
<dbReference type="InterPro" id="IPR013131">
    <property type="entry name" value="Mannitol_DH_N"/>
</dbReference>
<evidence type="ECO:0000259" key="8">
    <source>
        <dbReference type="Pfam" id="PF01232"/>
    </source>
</evidence>
<evidence type="ECO:0000313" key="10">
    <source>
        <dbReference type="EMBL" id="MBR0575840.1"/>
    </source>
</evidence>
<dbReference type="InterPro" id="IPR036291">
    <property type="entry name" value="NAD(P)-bd_dom_sf"/>
</dbReference>
<proteinExistence type="inferred from homology"/>
<feature type="domain" description="Mannitol dehydrogenase C-terminal" evidence="9">
    <location>
        <begin position="205"/>
        <end position="375"/>
    </location>
</feature>
<feature type="domain" description="Mannitol dehydrogenase N-terminal" evidence="8">
    <location>
        <begin position="1"/>
        <end position="197"/>
    </location>
</feature>
<evidence type="ECO:0000256" key="7">
    <source>
        <dbReference type="HAMAP-Rule" id="MF_00196"/>
    </source>
</evidence>
<dbReference type="PROSITE" id="PS00974">
    <property type="entry name" value="MANNITOL_DHGENASE"/>
    <property type="match status" value="1"/>
</dbReference>
<dbReference type="EMBL" id="JAGSCS010000005">
    <property type="protein sequence ID" value="MBR0575840.1"/>
    <property type="molecule type" value="Genomic_DNA"/>
</dbReference>
<dbReference type="NCBIfam" id="NF002649">
    <property type="entry name" value="PRK02318.2-1"/>
    <property type="match status" value="1"/>
</dbReference>
<dbReference type="NCBIfam" id="NF002646">
    <property type="entry name" value="PRK02318.1-2"/>
    <property type="match status" value="1"/>
</dbReference>
<dbReference type="InterPro" id="IPR000669">
    <property type="entry name" value="Mannitol_DH"/>
</dbReference>
<dbReference type="GO" id="GO:0005829">
    <property type="term" value="C:cytosol"/>
    <property type="evidence" value="ECO:0007669"/>
    <property type="project" value="TreeGrafter"/>
</dbReference>
<organism evidence="10 11">
    <name type="scientific">Proteiniclasticum sediminis</name>
    <dbReference type="NCBI Taxonomy" id="2804028"/>
    <lineage>
        <taxon>Bacteria</taxon>
        <taxon>Bacillati</taxon>
        <taxon>Bacillota</taxon>
        <taxon>Clostridia</taxon>
        <taxon>Eubacteriales</taxon>
        <taxon>Clostridiaceae</taxon>
        <taxon>Proteiniclasticum</taxon>
    </lineage>
</organism>
<dbReference type="GO" id="GO:0008926">
    <property type="term" value="F:mannitol-1-phosphate 5-dehydrogenase activity"/>
    <property type="evidence" value="ECO:0007669"/>
    <property type="project" value="UniProtKB-UniRule"/>
</dbReference>
<gene>
    <name evidence="7" type="primary">mtlD</name>
    <name evidence="10" type="ORF">KCG48_05725</name>
</gene>
<comment type="caution">
    <text evidence="10">The sequence shown here is derived from an EMBL/GenBank/DDBJ whole genome shotgun (WGS) entry which is preliminary data.</text>
</comment>
<reference evidence="10" key="1">
    <citation type="submission" date="2021-04" db="EMBL/GenBank/DDBJ databases">
        <title>Proteiniclasticum sedimins sp. nov., an obligate anaerobic bacterium isolated from anaerobic sludge.</title>
        <authorList>
            <person name="Liu J."/>
        </authorList>
    </citation>
    <scope>NUCLEOTIDE SEQUENCE</scope>
    <source>
        <strain evidence="10">BAD-10</strain>
    </source>
</reference>
<dbReference type="GO" id="GO:0019592">
    <property type="term" value="P:mannitol catabolic process"/>
    <property type="evidence" value="ECO:0007669"/>
    <property type="project" value="TreeGrafter"/>
</dbReference>